<evidence type="ECO:0000256" key="4">
    <source>
        <dbReference type="ARBA" id="ARBA00022559"/>
    </source>
</evidence>
<comment type="cofactor">
    <cofactor evidence="9">
        <name>Ca(2+)</name>
        <dbReference type="ChEBI" id="CHEBI:29108"/>
    </cofactor>
    <text evidence="9">Binds 2 calcium ions per subunit.</text>
</comment>
<accession>A0A6A1VPU2</accession>
<comment type="cofactor">
    <cofactor evidence="2">
        <name>heme b</name>
        <dbReference type="ChEBI" id="CHEBI:60344"/>
    </cofactor>
</comment>
<comment type="catalytic activity">
    <reaction evidence="1">
        <text>2 a phenolic donor + H2O2 = 2 a phenolic radical donor + 2 H2O</text>
        <dbReference type="Rhea" id="RHEA:56136"/>
        <dbReference type="ChEBI" id="CHEBI:15377"/>
        <dbReference type="ChEBI" id="CHEBI:16240"/>
        <dbReference type="ChEBI" id="CHEBI:139520"/>
        <dbReference type="ChEBI" id="CHEBI:139521"/>
        <dbReference type="EC" id="1.11.1.7"/>
    </reaction>
</comment>
<evidence type="ECO:0000313" key="11">
    <source>
        <dbReference type="EMBL" id="KAB1214884.1"/>
    </source>
</evidence>
<dbReference type="SUPFAM" id="SSF48113">
    <property type="entry name" value="Heme-dependent peroxidases"/>
    <property type="match status" value="1"/>
</dbReference>
<evidence type="ECO:0000256" key="6">
    <source>
        <dbReference type="ARBA" id="ARBA00022723"/>
    </source>
</evidence>
<dbReference type="EMBL" id="RXIC02000023">
    <property type="protein sequence ID" value="KAB1214884.1"/>
    <property type="molecule type" value="Genomic_DNA"/>
</dbReference>
<dbReference type="Gene3D" id="1.10.420.10">
    <property type="entry name" value="Peroxidase, domain 2"/>
    <property type="match status" value="1"/>
</dbReference>
<proteinExistence type="predicted"/>
<dbReference type="GO" id="GO:0140825">
    <property type="term" value="F:lactoperoxidase activity"/>
    <property type="evidence" value="ECO:0007669"/>
    <property type="project" value="UniProtKB-EC"/>
</dbReference>
<dbReference type="GO" id="GO:0006979">
    <property type="term" value="P:response to oxidative stress"/>
    <property type="evidence" value="ECO:0007669"/>
    <property type="project" value="InterPro"/>
</dbReference>
<evidence type="ECO:0000256" key="2">
    <source>
        <dbReference type="ARBA" id="ARBA00001970"/>
    </source>
</evidence>
<evidence type="ECO:0000256" key="3">
    <source>
        <dbReference type="ARBA" id="ARBA00012313"/>
    </source>
</evidence>
<dbReference type="InterPro" id="IPR002016">
    <property type="entry name" value="Haem_peroxidase"/>
</dbReference>
<evidence type="ECO:0000256" key="5">
    <source>
        <dbReference type="ARBA" id="ARBA00022617"/>
    </source>
</evidence>
<feature type="binding site" evidence="9">
    <location>
        <position position="115"/>
    </location>
    <ligand>
        <name>Ca(2+)</name>
        <dbReference type="ChEBI" id="CHEBI:29108"/>
        <label>2</label>
    </ligand>
</feature>
<keyword evidence="9" id="KW-0106">Calcium</keyword>
<feature type="domain" description="Plant heme peroxidase family profile" evidence="10">
    <location>
        <begin position="1"/>
        <end position="171"/>
    </location>
</feature>
<dbReference type="EC" id="1.11.1.7" evidence="3"/>
<keyword evidence="12" id="KW-1185">Reference proteome</keyword>
<dbReference type="InterPro" id="IPR010255">
    <property type="entry name" value="Haem_peroxidase_sf"/>
</dbReference>
<feature type="binding site" evidence="9">
    <location>
        <position position="110"/>
    </location>
    <ligand>
        <name>Ca(2+)</name>
        <dbReference type="ChEBI" id="CHEBI:29108"/>
        <label>2</label>
    </ligand>
</feature>
<evidence type="ECO:0000256" key="1">
    <source>
        <dbReference type="ARBA" id="ARBA00000189"/>
    </source>
</evidence>
<comment type="caution">
    <text evidence="11">The sequence shown here is derived from an EMBL/GenBank/DDBJ whole genome shotgun (WGS) entry which is preliminary data.</text>
</comment>
<dbReference type="GO" id="GO:0020037">
    <property type="term" value="F:heme binding"/>
    <property type="evidence" value="ECO:0007669"/>
    <property type="project" value="InterPro"/>
</dbReference>
<evidence type="ECO:0000313" key="12">
    <source>
        <dbReference type="Proteomes" id="UP000516437"/>
    </source>
</evidence>
<keyword evidence="7" id="KW-0560">Oxidoreductase</keyword>
<dbReference type="Proteomes" id="UP000516437">
    <property type="component" value="Chromosome 5"/>
</dbReference>
<protein>
    <recommendedName>
        <fullName evidence="3">peroxidase</fullName>
        <ecNumber evidence="3">1.11.1.7</ecNumber>
    </recommendedName>
</protein>
<keyword evidence="6 9" id="KW-0479">Metal-binding</keyword>
<evidence type="ECO:0000256" key="8">
    <source>
        <dbReference type="ARBA" id="ARBA00023004"/>
    </source>
</evidence>
<dbReference type="PROSITE" id="PS50873">
    <property type="entry name" value="PEROXIDASE_4"/>
    <property type="match status" value="1"/>
</dbReference>
<dbReference type="PANTHER" id="PTHR31517:SF57">
    <property type="entry name" value="PEROXIDASE"/>
    <property type="match status" value="1"/>
</dbReference>
<keyword evidence="5" id="KW-0349">Heme</keyword>
<dbReference type="InterPro" id="IPR000823">
    <property type="entry name" value="Peroxidase_pln"/>
</dbReference>
<evidence type="ECO:0000259" key="10">
    <source>
        <dbReference type="PROSITE" id="PS50873"/>
    </source>
</evidence>
<organism evidence="11 12">
    <name type="scientific">Morella rubra</name>
    <name type="common">Chinese bayberry</name>
    <dbReference type="NCBI Taxonomy" id="262757"/>
    <lineage>
        <taxon>Eukaryota</taxon>
        <taxon>Viridiplantae</taxon>
        <taxon>Streptophyta</taxon>
        <taxon>Embryophyta</taxon>
        <taxon>Tracheophyta</taxon>
        <taxon>Spermatophyta</taxon>
        <taxon>Magnoliopsida</taxon>
        <taxon>eudicotyledons</taxon>
        <taxon>Gunneridae</taxon>
        <taxon>Pentapetalae</taxon>
        <taxon>rosids</taxon>
        <taxon>fabids</taxon>
        <taxon>Fagales</taxon>
        <taxon>Myricaceae</taxon>
        <taxon>Morella</taxon>
    </lineage>
</organism>
<gene>
    <name evidence="11" type="ORF">CJ030_MR5G016634</name>
</gene>
<evidence type="ECO:0000256" key="9">
    <source>
        <dbReference type="PIRSR" id="PIRSR600823-3"/>
    </source>
</evidence>
<keyword evidence="8" id="KW-0408">Iron</keyword>
<dbReference type="Gene3D" id="1.10.520.10">
    <property type="match status" value="1"/>
</dbReference>
<feature type="binding site" evidence="9">
    <location>
        <position position="107"/>
    </location>
    <ligand>
        <name>Ca(2+)</name>
        <dbReference type="ChEBI" id="CHEBI:29108"/>
        <label>2</label>
    </ligand>
</feature>
<evidence type="ECO:0000256" key="7">
    <source>
        <dbReference type="ARBA" id="ARBA00023002"/>
    </source>
</evidence>
<dbReference type="AlphaFoldDB" id="A0A6A1VPU2"/>
<name>A0A6A1VPU2_9ROSI</name>
<reference evidence="11 12" key="1">
    <citation type="journal article" date="2019" name="Plant Biotechnol. J.">
        <title>The red bayberry genome and genetic basis of sex determination.</title>
        <authorList>
            <person name="Jia H.M."/>
            <person name="Jia H.J."/>
            <person name="Cai Q.L."/>
            <person name="Wang Y."/>
            <person name="Zhao H.B."/>
            <person name="Yang W.F."/>
            <person name="Wang G.Y."/>
            <person name="Li Y.H."/>
            <person name="Zhan D.L."/>
            <person name="Shen Y.T."/>
            <person name="Niu Q.F."/>
            <person name="Chang L."/>
            <person name="Qiu J."/>
            <person name="Zhao L."/>
            <person name="Xie H.B."/>
            <person name="Fu W.Y."/>
            <person name="Jin J."/>
            <person name="Li X.W."/>
            <person name="Jiao Y."/>
            <person name="Zhou C.C."/>
            <person name="Tu T."/>
            <person name="Chai C.Y."/>
            <person name="Gao J.L."/>
            <person name="Fan L.J."/>
            <person name="van de Weg E."/>
            <person name="Wang J.Y."/>
            <person name="Gao Z.S."/>
        </authorList>
    </citation>
    <scope>NUCLEOTIDE SEQUENCE [LARGE SCALE GENOMIC DNA]</scope>
    <source>
        <tissue evidence="11">Leaves</tissue>
    </source>
</reference>
<keyword evidence="4 11" id="KW-0575">Peroxidase</keyword>
<sequence length="189" mass="21476">MPISARTSKALLRRLSKRNFNKPFFIAPATIRLFFHDGFVESQDARTRSHALIYSKWPPGTRDAIELVCSLFSLGTTFCIGATKIRWTRLQSACPKDVDPRPDVEIDPYTPRKFDNMYLKILQLGIGLFTQDPVLFTDLRSRTRNSTAFYKASVTAITRLGRVGVKNRKNGIFDVIVQFSIEKTIATNV</sequence>
<dbReference type="GO" id="GO:0046872">
    <property type="term" value="F:metal ion binding"/>
    <property type="evidence" value="ECO:0007669"/>
    <property type="project" value="UniProtKB-KW"/>
</dbReference>
<dbReference type="PANTHER" id="PTHR31517">
    <property type="match status" value="1"/>
</dbReference>